<dbReference type="PROSITE" id="PS50076">
    <property type="entry name" value="DNAJ_2"/>
    <property type="match status" value="1"/>
</dbReference>
<comment type="caution">
    <text evidence="2">The sequence shown here is derived from an EMBL/GenBank/DDBJ whole genome shotgun (WGS) entry which is preliminary data.</text>
</comment>
<dbReference type="SMART" id="SM00271">
    <property type="entry name" value="DnaJ"/>
    <property type="match status" value="1"/>
</dbReference>
<evidence type="ECO:0000313" key="3">
    <source>
        <dbReference type="Proteomes" id="UP001385951"/>
    </source>
</evidence>
<dbReference type="GO" id="GO:0030544">
    <property type="term" value="F:Hsp70 protein binding"/>
    <property type="evidence" value="ECO:0007669"/>
    <property type="project" value="InterPro"/>
</dbReference>
<accession>A0AAW0FLC1</accession>
<dbReference type="AlphaFoldDB" id="A0AAW0FLC1"/>
<dbReference type="Proteomes" id="UP001385951">
    <property type="component" value="Unassembled WGS sequence"/>
</dbReference>
<dbReference type="InterPro" id="IPR001623">
    <property type="entry name" value="DnaJ_domain"/>
</dbReference>
<dbReference type="SUPFAM" id="SSF49493">
    <property type="entry name" value="HSP40/DnaJ peptide-binding domain"/>
    <property type="match status" value="1"/>
</dbReference>
<feature type="domain" description="J" evidence="1">
    <location>
        <begin position="3"/>
        <end position="70"/>
    </location>
</feature>
<dbReference type="SUPFAM" id="SSF46565">
    <property type="entry name" value="Chaperone J-domain"/>
    <property type="match status" value="1"/>
</dbReference>
<organism evidence="2 3">
    <name type="scientific">Cerrena zonata</name>
    <dbReference type="NCBI Taxonomy" id="2478898"/>
    <lineage>
        <taxon>Eukaryota</taxon>
        <taxon>Fungi</taxon>
        <taxon>Dikarya</taxon>
        <taxon>Basidiomycota</taxon>
        <taxon>Agaricomycotina</taxon>
        <taxon>Agaricomycetes</taxon>
        <taxon>Polyporales</taxon>
        <taxon>Cerrenaceae</taxon>
        <taxon>Cerrena</taxon>
    </lineage>
</organism>
<dbReference type="GO" id="GO:0051082">
    <property type="term" value="F:unfolded protein binding"/>
    <property type="evidence" value="ECO:0007669"/>
    <property type="project" value="InterPro"/>
</dbReference>
<dbReference type="PRINTS" id="PR00625">
    <property type="entry name" value="JDOMAIN"/>
</dbReference>
<dbReference type="PROSITE" id="PS00636">
    <property type="entry name" value="DNAJ_1"/>
    <property type="match status" value="1"/>
</dbReference>
<dbReference type="EMBL" id="JASBNA010000045">
    <property type="protein sequence ID" value="KAK7680947.1"/>
    <property type="molecule type" value="Genomic_DNA"/>
</dbReference>
<name>A0AAW0FLC1_9APHY</name>
<dbReference type="CDD" id="cd06257">
    <property type="entry name" value="DnaJ"/>
    <property type="match status" value="1"/>
</dbReference>
<dbReference type="InterPro" id="IPR044713">
    <property type="entry name" value="DNJA1/2-like"/>
</dbReference>
<dbReference type="Gene3D" id="1.10.287.110">
    <property type="entry name" value="DnaJ domain"/>
    <property type="match status" value="1"/>
</dbReference>
<dbReference type="InterPro" id="IPR008971">
    <property type="entry name" value="HSP40/DnaJ_pept-bd"/>
</dbReference>
<proteinExistence type="predicted"/>
<dbReference type="Gene3D" id="2.10.230.10">
    <property type="entry name" value="Heat shock protein DnaJ, cysteine-rich domain"/>
    <property type="match status" value="1"/>
</dbReference>
<evidence type="ECO:0000313" key="2">
    <source>
        <dbReference type="EMBL" id="KAK7680947.1"/>
    </source>
</evidence>
<evidence type="ECO:0000259" key="1">
    <source>
        <dbReference type="PROSITE" id="PS50076"/>
    </source>
</evidence>
<protein>
    <recommendedName>
        <fullName evidence="1">J domain-containing protein</fullName>
    </recommendedName>
</protein>
<reference evidence="2 3" key="1">
    <citation type="submission" date="2022-09" db="EMBL/GenBank/DDBJ databases">
        <authorList>
            <person name="Palmer J.M."/>
        </authorList>
    </citation>
    <scope>NUCLEOTIDE SEQUENCE [LARGE SCALE GENOMIC DNA]</scope>
    <source>
        <strain evidence="2 3">DSM 7382</strain>
    </source>
</reference>
<dbReference type="Pfam" id="PF00226">
    <property type="entry name" value="DnaJ"/>
    <property type="match status" value="1"/>
</dbReference>
<dbReference type="PANTHER" id="PTHR43888">
    <property type="entry name" value="DNAJ-LIKE-2, ISOFORM A-RELATED"/>
    <property type="match status" value="1"/>
</dbReference>
<dbReference type="Gene3D" id="2.60.260.20">
    <property type="entry name" value="Urease metallochaperone UreE, N-terminal domain"/>
    <property type="match status" value="1"/>
</dbReference>
<dbReference type="InterPro" id="IPR018253">
    <property type="entry name" value="DnaJ_domain_CS"/>
</dbReference>
<sequence>MPDLYEVLQVESKASSSEIKKAYRKLALKYHPDKVSEEDREEAEIKFKEISSAYEVLIDEGRREEYDLYGTTDGSGGVPNFSGDPFEAFNSGQEYGAEDFFNFFDGFGGQPQGAPKVNRTEDAQLDVKITLEDLYNGKTIKITSTRNIICTHCQGTGAKKKAVIKNVDDVMVKVPLERSVGLVQV</sequence>
<keyword evidence="3" id="KW-1185">Reference proteome</keyword>
<dbReference type="InterPro" id="IPR036869">
    <property type="entry name" value="J_dom_sf"/>
</dbReference>
<dbReference type="GO" id="GO:0006457">
    <property type="term" value="P:protein folding"/>
    <property type="evidence" value="ECO:0007669"/>
    <property type="project" value="InterPro"/>
</dbReference>
<gene>
    <name evidence="2" type="ORF">QCA50_015999</name>
</gene>